<evidence type="ECO:0000256" key="3">
    <source>
        <dbReference type="ARBA" id="ARBA00013208"/>
    </source>
</evidence>
<dbReference type="GO" id="GO:0006465">
    <property type="term" value="P:signal peptide processing"/>
    <property type="evidence" value="ECO:0007669"/>
    <property type="project" value="InterPro"/>
</dbReference>
<keyword evidence="8" id="KW-0472">Membrane</keyword>
<dbReference type="GO" id="GO:0004252">
    <property type="term" value="F:serine-type endopeptidase activity"/>
    <property type="evidence" value="ECO:0007669"/>
    <property type="project" value="InterPro"/>
</dbReference>
<evidence type="ECO:0000256" key="7">
    <source>
        <dbReference type="PIRSR" id="PIRSR600223-1"/>
    </source>
</evidence>
<dbReference type="InterPro" id="IPR019757">
    <property type="entry name" value="Pept_S26A_signal_pept_1_Lys-AS"/>
</dbReference>
<feature type="compositionally biased region" description="Polar residues" evidence="10">
    <location>
        <begin position="1"/>
        <end position="23"/>
    </location>
</feature>
<feature type="active site" evidence="7">
    <location>
        <position position="79"/>
    </location>
</feature>
<comment type="subcellular location">
    <subcellularLocation>
        <location evidence="9">Membrane</location>
        <topology evidence="9">Single-pass type II membrane protein</topology>
    </subcellularLocation>
</comment>
<name>A0A852V5K8_9BACT</name>
<dbReference type="InterPro" id="IPR019758">
    <property type="entry name" value="Pept_S26A_signal_pept_1_CS"/>
</dbReference>
<evidence type="ECO:0000256" key="9">
    <source>
        <dbReference type="RuleBase" id="RU362042"/>
    </source>
</evidence>
<protein>
    <recommendedName>
        <fullName evidence="4 8">Signal peptidase I</fullName>
        <ecNumber evidence="3 8">3.4.21.89</ecNumber>
    </recommendedName>
</protein>
<organism evidence="12 13">
    <name type="scientific">Tunturiibacter lichenicola</name>
    <dbReference type="NCBI Taxonomy" id="2051959"/>
    <lineage>
        <taxon>Bacteria</taxon>
        <taxon>Pseudomonadati</taxon>
        <taxon>Acidobacteriota</taxon>
        <taxon>Terriglobia</taxon>
        <taxon>Terriglobales</taxon>
        <taxon>Acidobacteriaceae</taxon>
        <taxon>Tunturiibacter</taxon>
    </lineage>
</organism>
<dbReference type="GO" id="GO:0016020">
    <property type="term" value="C:membrane"/>
    <property type="evidence" value="ECO:0007669"/>
    <property type="project" value="UniProtKB-SubCell"/>
</dbReference>
<evidence type="ECO:0000256" key="6">
    <source>
        <dbReference type="ARBA" id="ARBA00022801"/>
    </source>
</evidence>
<dbReference type="Pfam" id="PF10502">
    <property type="entry name" value="Peptidase_S26"/>
    <property type="match status" value="1"/>
</dbReference>
<dbReference type="SUPFAM" id="SSF51306">
    <property type="entry name" value="LexA/Signal peptidase"/>
    <property type="match status" value="1"/>
</dbReference>
<comment type="catalytic activity">
    <reaction evidence="1 8">
        <text>Cleavage of hydrophobic, N-terminal signal or leader sequences from secreted and periplasmic proteins.</text>
        <dbReference type="EC" id="3.4.21.89"/>
    </reaction>
</comment>
<keyword evidence="6 8" id="KW-0378">Hydrolase</keyword>
<dbReference type="InterPro" id="IPR000223">
    <property type="entry name" value="Pept_S26A_signal_pept_1"/>
</dbReference>
<dbReference type="PANTHER" id="PTHR43390:SF1">
    <property type="entry name" value="CHLOROPLAST PROCESSING PEPTIDASE"/>
    <property type="match status" value="1"/>
</dbReference>
<dbReference type="InterPro" id="IPR019533">
    <property type="entry name" value="Peptidase_S26"/>
</dbReference>
<keyword evidence="5 8" id="KW-0645">Protease</keyword>
<dbReference type="PRINTS" id="PR00727">
    <property type="entry name" value="LEADERPTASE"/>
</dbReference>
<feature type="active site" evidence="7">
    <location>
        <position position="131"/>
    </location>
</feature>
<dbReference type="PANTHER" id="PTHR43390">
    <property type="entry name" value="SIGNAL PEPTIDASE I"/>
    <property type="match status" value="1"/>
</dbReference>
<proteinExistence type="inferred from homology"/>
<feature type="region of interest" description="Disordered" evidence="10">
    <location>
        <begin position="1"/>
        <end position="38"/>
    </location>
</feature>
<dbReference type="InterPro" id="IPR036286">
    <property type="entry name" value="LexA/Signal_pep-like_sf"/>
</dbReference>
<dbReference type="PROSITE" id="PS00501">
    <property type="entry name" value="SPASE_I_1"/>
    <property type="match status" value="1"/>
</dbReference>
<dbReference type="CDD" id="cd06530">
    <property type="entry name" value="S26_SPase_I"/>
    <property type="match status" value="1"/>
</dbReference>
<sequence>MTQPAVASSRPGTHSSSDTSGTPQARPPLPSHPLTHRHHLAHHDRPSVFTALQSLLHLIVIAIFIITFCVQPFRIPSESMESTLLVGDFLLVDKQAVAPDGAGTLLPTAAIHRGDVIVFHDPVDATLHLVKRVIGLPGDHLRLRDGRVYINGHALTEPYAVYRPSPPDNFRDNFPRLQSADPEIDSHWWIRMRSLIENNELIIPIGNYFVLGDNRNDSEDSRYWGFVPREAIVGKPLLIYFSLQPHEADDTDGYGGNDASIAQSATATTRRHPGKIDSVVDFARWGRTFQVVR</sequence>
<dbReference type="EC" id="3.4.21.89" evidence="3 8"/>
<gene>
    <name evidence="12" type="ORF">HDF08_000375</name>
</gene>
<reference evidence="12 13" key="1">
    <citation type="submission" date="2020-07" db="EMBL/GenBank/DDBJ databases">
        <title>Genomic Encyclopedia of Type Strains, Phase IV (KMG-V): Genome sequencing to study the core and pangenomes of soil and plant-associated prokaryotes.</title>
        <authorList>
            <person name="Whitman W."/>
        </authorList>
    </citation>
    <scope>NUCLEOTIDE SEQUENCE [LARGE SCALE GENOMIC DNA]</scope>
    <source>
        <strain evidence="12 13">M8UP22</strain>
    </source>
</reference>
<accession>A0A852V5K8</accession>
<dbReference type="Gene3D" id="2.10.109.10">
    <property type="entry name" value="Umud Fragment, subunit A"/>
    <property type="match status" value="1"/>
</dbReference>
<dbReference type="GO" id="GO:0009003">
    <property type="term" value="F:signal peptidase activity"/>
    <property type="evidence" value="ECO:0007669"/>
    <property type="project" value="UniProtKB-EC"/>
</dbReference>
<evidence type="ECO:0000256" key="4">
    <source>
        <dbReference type="ARBA" id="ARBA00019232"/>
    </source>
</evidence>
<evidence type="ECO:0000256" key="1">
    <source>
        <dbReference type="ARBA" id="ARBA00000677"/>
    </source>
</evidence>
<evidence type="ECO:0000256" key="5">
    <source>
        <dbReference type="ARBA" id="ARBA00022670"/>
    </source>
</evidence>
<feature type="transmembrane region" description="Helical" evidence="8">
    <location>
        <begin position="48"/>
        <end position="70"/>
    </location>
</feature>
<dbReference type="AlphaFoldDB" id="A0A852V5K8"/>
<dbReference type="Proteomes" id="UP000564385">
    <property type="component" value="Unassembled WGS sequence"/>
</dbReference>
<dbReference type="PROSITE" id="PS00761">
    <property type="entry name" value="SPASE_I_3"/>
    <property type="match status" value="1"/>
</dbReference>
<keyword evidence="8" id="KW-0812">Transmembrane</keyword>
<evidence type="ECO:0000256" key="8">
    <source>
        <dbReference type="RuleBase" id="RU003993"/>
    </source>
</evidence>
<dbReference type="EMBL" id="JACCCU010000001">
    <property type="protein sequence ID" value="NYF88308.1"/>
    <property type="molecule type" value="Genomic_DNA"/>
</dbReference>
<keyword evidence="8" id="KW-1133">Transmembrane helix</keyword>
<evidence type="ECO:0000259" key="11">
    <source>
        <dbReference type="Pfam" id="PF10502"/>
    </source>
</evidence>
<comment type="caution">
    <text evidence="12">The sequence shown here is derived from an EMBL/GenBank/DDBJ whole genome shotgun (WGS) entry which is preliminary data.</text>
</comment>
<dbReference type="PROSITE" id="PS00760">
    <property type="entry name" value="SPASE_I_2"/>
    <property type="match status" value="1"/>
</dbReference>
<evidence type="ECO:0000256" key="10">
    <source>
        <dbReference type="SAM" id="MobiDB-lite"/>
    </source>
</evidence>
<dbReference type="NCBIfam" id="TIGR02227">
    <property type="entry name" value="sigpep_I_bact"/>
    <property type="match status" value="1"/>
</dbReference>
<evidence type="ECO:0000313" key="13">
    <source>
        <dbReference type="Proteomes" id="UP000564385"/>
    </source>
</evidence>
<evidence type="ECO:0000313" key="12">
    <source>
        <dbReference type="EMBL" id="NYF88308.1"/>
    </source>
</evidence>
<comment type="similarity">
    <text evidence="2 9">Belongs to the peptidase S26 family.</text>
</comment>
<dbReference type="InterPro" id="IPR019756">
    <property type="entry name" value="Pept_S26A_signal_pept_1_Ser-AS"/>
</dbReference>
<evidence type="ECO:0000256" key="2">
    <source>
        <dbReference type="ARBA" id="ARBA00009370"/>
    </source>
</evidence>
<feature type="domain" description="Peptidase S26" evidence="11">
    <location>
        <begin position="52"/>
        <end position="240"/>
    </location>
</feature>